<feature type="domain" description="ABC transmembrane type-1" evidence="8">
    <location>
        <begin position="75"/>
        <end position="275"/>
    </location>
</feature>
<name>A0A326UCT1_THEHA</name>
<reference evidence="9 10" key="1">
    <citation type="submission" date="2018-06" db="EMBL/GenBank/DDBJ databases">
        <title>Genomic Encyclopedia of Archaeal and Bacterial Type Strains, Phase II (KMG-II): from individual species to whole genera.</title>
        <authorList>
            <person name="Goeker M."/>
        </authorList>
    </citation>
    <scope>NUCLEOTIDE SEQUENCE [LARGE SCALE GENOMIC DNA]</scope>
    <source>
        <strain evidence="9 10">ATCC BAA-1881</strain>
    </source>
</reference>
<comment type="similarity">
    <text evidence="7">Belongs to the binding-protein-dependent transport system permease family.</text>
</comment>
<keyword evidence="2 7" id="KW-0813">Transport</keyword>
<dbReference type="PANTHER" id="PTHR43744:SF9">
    <property type="entry name" value="POLYGALACTURONAN_RHAMNOGALACTURONAN TRANSPORT SYSTEM PERMEASE PROTEIN YTCP"/>
    <property type="match status" value="1"/>
</dbReference>
<feature type="transmembrane region" description="Helical" evidence="7">
    <location>
        <begin position="14"/>
        <end position="35"/>
    </location>
</feature>
<evidence type="ECO:0000256" key="6">
    <source>
        <dbReference type="ARBA" id="ARBA00023136"/>
    </source>
</evidence>
<protein>
    <submittedName>
        <fullName evidence="9">Carbohydrate ABC transporter membrane protein 2 (CUT1 family)</fullName>
    </submittedName>
</protein>
<dbReference type="InterPro" id="IPR000515">
    <property type="entry name" value="MetI-like"/>
</dbReference>
<dbReference type="OrthoDB" id="157184at2"/>
<dbReference type="PANTHER" id="PTHR43744">
    <property type="entry name" value="ABC TRANSPORTER PERMEASE PROTEIN MG189-RELATED-RELATED"/>
    <property type="match status" value="1"/>
</dbReference>
<evidence type="ECO:0000256" key="4">
    <source>
        <dbReference type="ARBA" id="ARBA00022692"/>
    </source>
</evidence>
<dbReference type="RefSeq" id="WP_111321596.1">
    <property type="nucleotide sequence ID" value="NZ_BIFX01000001.1"/>
</dbReference>
<feature type="transmembrane region" description="Helical" evidence="7">
    <location>
        <begin position="138"/>
        <end position="162"/>
    </location>
</feature>
<keyword evidence="5 7" id="KW-1133">Transmembrane helix</keyword>
<accession>A0A326UCT1</accession>
<gene>
    <name evidence="9" type="ORF">EI42_02116</name>
</gene>
<dbReference type="EMBL" id="QKUF01000005">
    <property type="protein sequence ID" value="PZW32089.1"/>
    <property type="molecule type" value="Genomic_DNA"/>
</dbReference>
<dbReference type="Gene3D" id="1.10.3720.10">
    <property type="entry name" value="MetI-like"/>
    <property type="match status" value="1"/>
</dbReference>
<evidence type="ECO:0000256" key="2">
    <source>
        <dbReference type="ARBA" id="ARBA00022448"/>
    </source>
</evidence>
<sequence length="290" mass="32385">MAPWMTKRTFLERWSLRLVMLLIAIVMILPFLYVVSVSFSSYKDVVSANLVIFPLHPTLEAYQWVLSGGSILQSFFNSVIITAGGTAINMFMTTTMAYALSRKNVPGLKLILWMVLLTFLISPTMITSYLVVRDMHLLGTWWALLLPGAISTFNLIVMRQFFMGLPEELIDSARIDGASHLRILWSIVLPLSKASLAAIALFYAVAHWNSFFNAVMYINDPQLYPLTLILRQIVLQGTMPPDAATLSSTPPPNLTIQMAVVVITMVPILLVYPFLQKHFTKGVLTGSIKG</sequence>
<evidence type="ECO:0000256" key="1">
    <source>
        <dbReference type="ARBA" id="ARBA00004651"/>
    </source>
</evidence>
<keyword evidence="3" id="KW-1003">Cell membrane</keyword>
<feature type="transmembrane region" description="Helical" evidence="7">
    <location>
        <begin position="183"/>
        <end position="206"/>
    </location>
</feature>
<dbReference type="GO" id="GO:0005886">
    <property type="term" value="C:plasma membrane"/>
    <property type="evidence" value="ECO:0007669"/>
    <property type="project" value="UniProtKB-SubCell"/>
</dbReference>
<comment type="caution">
    <text evidence="9">The sequence shown here is derived from an EMBL/GenBank/DDBJ whole genome shotgun (WGS) entry which is preliminary data.</text>
</comment>
<dbReference type="InterPro" id="IPR035906">
    <property type="entry name" value="MetI-like_sf"/>
</dbReference>
<keyword evidence="10" id="KW-1185">Reference proteome</keyword>
<organism evidence="9 10">
    <name type="scientific">Thermosporothrix hazakensis</name>
    <dbReference type="NCBI Taxonomy" id="644383"/>
    <lineage>
        <taxon>Bacteria</taxon>
        <taxon>Bacillati</taxon>
        <taxon>Chloroflexota</taxon>
        <taxon>Ktedonobacteria</taxon>
        <taxon>Ktedonobacterales</taxon>
        <taxon>Thermosporotrichaceae</taxon>
        <taxon>Thermosporothrix</taxon>
    </lineage>
</organism>
<keyword evidence="6 7" id="KW-0472">Membrane</keyword>
<evidence type="ECO:0000256" key="5">
    <source>
        <dbReference type="ARBA" id="ARBA00022989"/>
    </source>
</evidence>
<dbReference type="Pfam" id="PF00528">
    <property type="entry name" value="BPD_transp_1"/>
    <property type="match status" value="1"/>
</dbReference>
<evidence type="ECO:0000259" key="8">
    <source>
        <dbReference type="PROSITE" id="PS50928"/>
    </source>
</evidence>
<feature type="transmembrane region" description="Helical" evidence="7">
    <location>
        <begin position="254"/>
        <end position="275"/>
    </location>
</feature>
<proteinExistence type="inferred from homology"/>
<evidence type="ECO:0000256" key="7">
    <source>
        <dbReference type="RuleBase" id="RU363032"/>
    </source>
</evidence>
<dbReference type="CDD" id="cd06261">
    <property type="entry name" value="TM_PBP2"/>
    <property type="match status" value="1"/>
</dbReference>
<dbReference type="Proteomes" id="UP000248806">
    <property type="component" value="Unassembled WGS sequence"/>
</dbReference>
<evidence type="ECO:0000313" key="10">
    <source>
        <dbReference type="Proteomes" id="UP000248806"/>
    </source>
</evidence>
<dbReference type="GO" id="GO:0055085">
    <property type="term" value="P:transmembrane transport"/>
    <property type="evidence" value="ECO:0007669"/>
    <property type="project" value="InterPro"/>
</dbReference>
<dbReference type="AlphaFoldDB" id="A0A326UCT1"/>
<evidence type="ECO:0000313" key="9">
    <source>
        <dbReference type="EMBL" id="PZW32089.1"/>
    </source>
</evidence>
<evidence type="ECO:0000256" key="3">
    <source>
        <dbReference type="ARBA" id="ARBA00022475"/>
    </source>
</evidence>
<keyword evidence="4 7" id="KW-0812">Transmembrane</keyword>
<feature type="transmembrane region" description="Helical" evidence="7">
    <location>
        <begin position="110"/>
        <end position="132"/>
    </location>
</feature>
<dbReference type="PROSITE" id="PS50928">
    <property type="entry name" value="ABC_TM1"/>
    <property type="match status" value="1"/>
</dbReference>
<feature type="transmembrane region" description="Helical" evidence="7">
    <location>
        <begin position="75"/>
        <end position="98"/>
    </location>
</feature>
<dbReference type="SUPFAM" id="SSF161098">
    <property type="entry name" value="MetI-like"/>
    <property type="match status" value="1"/>
</dbReference>
<comment type="subcellular location">
    <subcellularLocation>
        <location evidence="1 7">Cell membrane</location>
        <topology evidence="1 7">Multi-pass membrane protein</topology>
    </subcellularLocation>
</comment>